<dbReference type="GO" id="GO:0007018">
    <property type="term" value="P:microtubule-based movement"/>
    <property type="evidence" value="ECO:0007669"/>
    <property type="project" value="TreeGrafter"/>
</dbReference>
<proteinExistence type="predicted"/>
<feature type="compositionally biased region" description="Polar residues" evidence="1">
    <location>
        <begin position="96"/>
        <end position="115"/>
    </location>
</feature>
<organism evidence="2 3">
    <name type="scientific">Lepeophtheirus salmonis</name>
    <name type="common">Salmon louse</name>
    <name type="synonym">Caligus salmonis</name>
    <dbReference type="NCBI Taxonomy" id="72036"/>
    <lineage>
        <taxon>Eukaryota</taxon>
        <taxon>Metazoa</taxon>
        <taxon>Ecdysozoa</taxon>
        <taxon>Arthropoda</taxon>
        <taxon>Crustacea</taxon>
        <taxon>Multicrustacea</taxon>
        <taxon>Hexanauplia</taxon>
        <taxon>Copepoda</taxon>
        <taxon>Siphonostomatoida</taxon>
        <taxon>Caligidae</taxon>
        <taxon>Lepeophtheirus</taxon>
    </lineage>
</organism>
<accession>A0A7R8H381</accession>
<dbReference type="InterPro" id="IPR008658">
    <property type="entry name" value="KAP3"/>
</dbReference>
<dbReference type="Pfam" id="PF05804">
    <property type="entry name" value="KAP"/>
    <property type="match status" value="1"/>
</dbReference>
<dbReference type="OrthoDB" id="10265679at2759"/>
<dbReference type="PANTHER" id="PTHR15605">
    <property type="entry name" value="KINESIN-ASSOCIATED PROTEINS"/>
    <property type="match status" value="1"/>
</dbReference>
<dbReference type="GO" id="GO:0005930">
    <property type="term" value="C:axoneme"/>
    <property type="evidence" value="ECO:0007669"/>
    <property type="project" value="TreeGrafter"/>
</dbReference>
<keyword evidence="3" id="KW-1185">Reference proteome</keyword>
<evidence type="ECO:0000256" key="1">
    <source>
        <dbReference type="SAM" id="MobiDB-lite"/>
    </source>
</evidence>
<protein>
    <submittedName>
        <fullName evidence="2">Kinesin-associated protein 3</fullName>
    </submittedName>
</protein>
<evidence type="ECO:0000313" key="3">
    <source>
        <dbReference type="Proteomes" id="UP000675881"/>
    </source>
</evidence>
<dbReference type="EMBL" id="HG994593">
    <property type="protein sequence ID" value="CAF2838335.1"/>
    <property type="molecule type" value="Genomic_DNA"/>
</dbReference>
<dbReference type="AlphaFoldDB" id="A0A7R8H381"/>
<dbReference type="Proteomes" id="UP000675881">
    <property type="component" value="Chromosome 14"/>
</dbReference>
<dbReference type="GO" id="GO:0019894">
    <property type="term" value="F:kinesin binding"/>
    <property type="evidence" value="ECO:0007669"/>
    <property type="project" value="InterPro"/>
</dbReference>
<feature type="region of interest" description="Disordered" evidence="1">
    <location>
        <begin position="96"/>
        <end position="127"/>
    </location>
</feature>
<name>A0A7R8H381_LEPSM</name>
<sequence>MDNSDAKYLKRKVKAGSLDVHPTEKALVVNYELEATILGELGDPMLGERKECQKIIRLKSLNSQTDITALAKEWNNFYIIFKSERIIMGKALNSNKSCSTSDETESNSNRSQSASLHRYSPITTEDPGKLQSLANINDVEDYIELLYEDLPSKVKGSDLLLQLARNPDNLEELSLNENIIRCHFSSSSRGMEIQH</sequence>
<dbReference type="GO" id="GO:0044782">
    <property type="term" value="P:cilium organization"/>
    <property type="evidence" value="ECO:0007669"/>
    <property type="project" value="TreeGrafter"/>
</dbReference>
<gene>
    <name evidence="2" type="ORF">LSAA_4589</name>
</gene>
<dbReference type="PANTHER" id="PTHR15605:SF2">
    <property type="entry name" value="KINESIN-ASSOCIATED PROTEIN 3"/>
    <property type="match status" value="1"/>
</dbReference>
<reference evidence="2" key="1">
    <citation type="submission" date="2021-02" db="EMBL/GenBank/DDBJ databases">
        <authorList>
            <person name="Bekaert M."/>
        </authorList>
    </citation>
    <scope>NUCLEOTIDE SEQUENCE</scope>
    <source>
        <strain evidence="2">IoA-00</strain>
    </source>
</reference>
<dbReference type="GO" id="GO:0035869">
    <property type="term" value="C:ciliary transition zone"/>
    <property type="evidence" value="ECO:0007669"/>
    <property type="project" value="TreeGrafter"/>
</dbReference>
<evidence type="ECO:0000313" key="2">
    <source>
        <dbReference type="EMBL" id="CAF2838335.1"/>
    </source>
</evidence>
<dbReference type="GO" id="GO:0016939">
    <property type="term" value="C:kinesin II complex"/>
    <property type="evidence" value="ECO:0007669"/>
    <property type="project" value="TreeGrafter"/>
</dbReference>